<feature type="chain" id="PRO_5047407746" evidence="1">
    <location>
        <begin position="22"/>
        <end position="253"/>
    </location>
</feature>
<comment type="caution">
    <text evidence="2">The sequence shown here is derived from an EMBL/GenBank/DDBJ whole genome shotgun (WGS) entry which is preliminary data.</text>
</comment>
<keyword evidence="3" id="KW-1185">Reference proteome</keyword>
<dbReference type="EMBL" id="JAFBCV010000003">
    <property type="protein sequence ID" value="MBM7837985.1"/>
    <property type="molecule type" value="Genomic_DNA"/>
</dbReference>
<dbReference type="InterPro" id="IPR019076">
    <property type="entry name" value="Spore_lipoprot_YhcN/YlaJ-like"/>
</dbReference>
<sequence length="253" mass="28797">MKKITLSFLCASVLVSGLTGCGNNDNSQANMYRGSNAQMNYDEGGYSANYPYYGTGVGGKEYYQDNRFSEKNGRMNNARAHYNHNRTEMVRGMTGNHRSGMVDENGILNRKTDHIQRGMNFKNPTMHKKATKQSMNYHHDYDGKHVQTLTRDIESMDGIKSARVMMHDNDVVIGYETDGNHSDMDHKIRDHMKKTAGDGKHVMVTADKKMYSSMQKMDDRLRSGTAFKEIENTFSDMMKDLGNAAKRPFEKSR</sequence>
<keyword evidence="2" id="KW-0449">Lipoprotein</keyword>
<dbReference type="RefSeq" id="WP_035441879.1">
    <property type="nucleotide sequence ID" value="NZ_JAFBCV010000003.1"/>
</dbReference>
<evidence type="ECO:0000256" key="1">
    <source>
        <dbReference type="SAM" id="SignalP"/>
    </source>
</evidence>
<gene>
    <name evidence="2" type="ORF">JOC54_001216</name>
</gene>
<feature type="signal peptide" evidence="1">
    <location>
        <begin position="1"/>
        <end position="21"/>
    </location>
</feature>
<proteinExistence type="predicted"/>
<dbReference type="Proteomes" id="UP001179280">
    <property type="component" value="Unassembled WGS sequence"/>
</dbReference>
<evidence type="ECO:0000313" key="2">
    <source>
        <dbReference type="EMBL" id="MBM7837985.1"/>
    </source>
</evidence>
<keyword evidence="1" id="KW-0732">Signal</keyword>
<protein>
    <submittedName>
        <fullName evidence="2">Major membrane immunogen (Membrane-anchored lipoprotein)</fullName>
    </submittedName>
</protein>
<organism evidence="2 3">
    <name type="scientific">Shouchella xiaoxiensis</name>
    <dbReference type="NCBI Taxonomy" id="766895"/>
    <lineage>
        <taxon>Bacteria</taxon>
        <taxon>Bacillati</taxon>
        <taxon>Bacillota</taxon>
        <taxon>Bacilli</taxon>
        <taxon>Bacillales</taxon>
        <taxon>Bacillaceae</taxon>
        <taxon>Shouchella</taxon>
    </lineage>
</organism>
<name>A0ABS2SR56_9BACI</name>
<evidence type="ECO:0000313" key="3">
    <source>
        <dbReference type="Proteomes" id="UP001179280"/>
    </source>
</evidence>
<reference evidence="2" key="1">
    <citation type="submission" date="2021-01" db="EMBL/GenBank/DDBJ databases">
        <title>Genomic Encyclopedia of Type Strains, Phase IV (KMG-IV): sequencing the most valuable type-strain genomes for metagenomic binning, comparative biology and taxonomic classification.</title>
        <authorList>
            <person name="Goeker M."/>
        </authorList>
    </citation>
    <scope>NUCLEOTIDE SEQUENCE</scope>
    <source>
        <strain evidence="2">DSM 21943</strain>
    </source>
</reference>
<dbReference type="Pfam" id="PF09580">
    <property type="entry name" value="Spore_YhcN_YlaJ"/>
    <property type="match status" value="1"/>
</dbReference>
<dbReference type="PROSITE" id="PS51257">
    <property type="entry name" value="PROKAR_LIPOPROTEIN"/>
    <property type="match status" value="1"/>
</dbReference>
<accession>A0ABS2SR56</accession>